<accession>A0A0F9B8G3</accession>
<dbReference type="EMBL" id="LAZR01039069">
    <property type="protein sequence ID" value="KKL17915.1"/>
    <property type="molecule type" value="Genomic_DNA"/>
</dbReference>
<name>A0A0F9B8G3_9ZZZZ</name>
<reference evidence="1" key="1">
    <citation type="journal article" date="2015" name="Nature">
        <title>Complex archaea that bridge the gap between prokaryotes and eukaryotes.</title>
        <authorList>
            <person name="Spang A."/>
            <person name="Saw J.H."/>
            <person name="Jorgensen S.L."/>
            <person name="Zaremba-Niedzwiedzka K."/>
            <person name="Martijn J."/>
            <person name="Lind A.E."/>
            <person name="van Eijk R."/>
            <person name="Schleper C."/>
            <person name="Guy L."/>
            <person name="Ettema T.J."/>
        </authorList>
    </citation>
    <scope>NUCLEOTIDE SEQUENCE</scope>
</reference>
<proteinExistence type="predicted"/>
<organism evidence="1">
    <name type="scientific">marine sediment metagenome</name>
    <dbReference type="NCBI Taxonomy" id="412755"/>
    <lineage>
        <taxon>unclassified sequences</taxon>
        <taxon>metagenomes</taxon>
        <taxon>ecological metagenomes</taxon>
    </lineage>
</organism>
<sequence length="45" mass="5478">MPEYMKYKTKAAKEAYKKKMKKDEYRKTMTKKKGMGYSKDYKKGK</sequence>
<evidence type="ECO:0000313" key="1">
    <source>
        <dbReference type="EMBL" id="KKL17915.1"/>
    </source>
</evidence>
<protein>
    <submittedName>
        <fullName evidence="1">Uncharacterized protein</fullName>
    </submittedName>
</protein>
<gene>
    <name evidence="1" type="ORF">LCGC14_2480730</name>
</gene>
<comment type="caution">
    <text evidence="1">The sequence shown here is derived from an EMBL/GenBank/DDBJ whole genome shotgun (WGS) entry which is preliminary data.</text>
</comment>
<dbReference type="AlphaFoldDB" id="A0A0F9B8G3"/>